<dbReference type="STRING" id="1255658.FM114_12370"/>
<dbReference type="InterPro" id="IPR041490">
    <property type="entry name" value="KstR2_TetR_C"/>
</dbReference>
<keyword evidence="3" id="KW-0804">Transcription</keyword>
<dbReference type="AlphaFoldDB" id="A0A1R4KA95"/>
<feature type="domain" description="HTH tetR-type" evidence="5">
    <location>
        <begin position="16"/>
        <end position="76"/>
    </location>
</feature>
<keyword evidence="7" id="KW-1185">Reference proteome</keyword>
<sequence length="203" mass="22512">MTPQKTTTSQRRGRPGYDREALLEVCVAEFIKHGYHATSIGILAEALGVSKSAIYHHVDSKEQLLEMAVERALGALEGTITEAEAQAGTSLDRVEWLLEHSVHLLVTERPYVTLLLRLRGNTEVELAAMARRRAATKRIEALVRTAQQDGLIRPDLGAKATTRLMLGMVNSIVDWYQLDGTADVDELVHNVRTIAMDGFRARP</sequence>
<protein>
    <submittedName>
        <fullName evidence="6">Transcriptional regulator, TetR family</fullName>
    </submittedName>
</protein>
<dbReference type="GO" id="GO:0003700">
    <property type="term" value="F:DNA-binding transcription factor activity"/>
    <property type="evidence" value="ECO:0007669"/>
    <property type="project" value="TreeGrafter"/>
</dbReference>
<keyword evidence="2 4" id="KW-0238">DNA-binding</keyword>
<dbReference type="GO" id="GO:0000976">
    <property type="term" value="F:transcription cis-regulatory region binding"/>
    <property type="evidence" value="ECO:0007669"/>
    <property type="project" value="TreeGrafter"/>
</dbReference>
<dbReference type="PANTHER" id="PTHR30055">
    <property type="entry name" value="HTH-TYPE TRANSCRIPTIONAL REGULATOR RUTR"/>
    <property type="match status" value="1"/>
</dbReference>
<reference evidence="6 7" key="1">
    <citation type="submission" date="2017-02" db="EMBL/GenBank/DDBJ databases">
        <authorList>
            <person name="Peterson S.W."/>
        </authorList>
    </citation>
    <scope>NUCLEOTIDE SEQUENCE [LARGE SCALE GENOMIC DNA]</scope>
    <source>
        <strain evidence="6 7">LSP_Lj1</strain>
    </source>
</reference>
<evidence type="ECO:0000313" key="6">
    <source>
        <dbReference type="EMBL" id="SJN40943.1"/>
    </source>
</evidence>
<accession>A0A1R4KA95</accession>
<organism evidence="6 7">
    <name type="scientific">Luteococcus japonicus LSP_Lj1</name>
    <dbReference type="NCBI Taxonomy" id="1255658"/>
    <lineage>
        <taxon>Bacteria</taxon>
        <taxon>Bacillati</taxon>
        <taxon>Actinomycetota</taxon>
        <taxon>Actinomycetes</taxon>
        <taxon>Propionibacteriales</taxon>
        <taxon>Propionibacteriaceae</taxon>
        <taxon>Luteococcus</taxon>
    </lineage>
</organism>
<dbReference type="RefSeq" id="WP_094765455.1">
    <property type="nucleotide sequence ID" value="NZ_FUKQ01000047.1"/>
</dbReference>
<name>A0A1R4KA95_9ACTN</name>
<keyword evidence="1" id="KW-0805">Transcription regulation</keyword>
<dbReference type="Proteomes" id="UP000188342">
    <property type="component" value="Unassembled WGS sequence"/>
</dbReference>
<dbReference type="Gene3D" id="1.10.10.60">
    <property type="entry name" value="Homeodomain-like"/>
    <property type="match status" value="1"/>
</dbReference>
<gene>
    <name evidence="6" type="ORF">FM114_12370</name>
</gene>
<dbReference type="Pfam" id="PF00440">
    <property type="entry name" value="TetR_N"/>
    <property type="match status" value="1"/>
</dbReference>
<dbReference type="OrthoDB" id="3190535at2"/>
<dbReference type="PROSITE" id="PS50977">
    <property type="entry name" value="HTH_TETR_2"/>
    <property type="match status" value="1"/>
</dbReference>
<evidence type="ECO:0000256" key="1">
    <source>
        <dbReference type="ARBA" id="ARBA00023015"/>
    </source>
</evidence>
<dbReference type="EMBL" id="FUKQ01000047">
    <property type="protein sequence ID" value="SJN40943.1"/>
    <property type="molecule type" value="Genomic_DNA"/>
</dbReference>
<evidence type="ECO:0000259" key="5">
    <source>
        <dbReference type="PROSITE" id="PS50977"/>
    </source>
</evidence>
<evidence type="ECO:0000256" key="3">
    <source>
        <dbReference type="ARBA" id="ARBA00023163"/>
    </source>
</evidence>
<feature type="DNA-binding region" description="H-T-H motif" evidence="4">
    <location>
        <begin position="39"/>
        <end position="58"/>
    </location>
</feature>
<dbReference type="SUPFAM" id="SSF46689">
    <property type="entry name" value="Homeodomain-like"/>
    <property type="match status" value="1"/>
</dbReference>
<dbReference type="InterPro" id="IPR036271">
    <property type="entry name" value="Tet_transcr_reg_TetR-rel_C_sf"/>
</dbReference>
<evidence type="ECO:0000256" key="2">
    <source>
        <dbReference type="ARBA" id="ARBA00023125"/>
    </source>
</evidence>
<dbReference type="Gene3D" id="1.10.357.10">
    <property type="entry name" value="Tetracycline Repressor, domain 2"/>
    <property type="match status" value="1"/>
</dbReference>
<dbReference type="PANTHER" id="PTHR30055:SF234">
    <property type="entry name" value="HTH-TYPE TRANSCRIPTIONAL REGULATOR BETI"/>
    <property type="match status" value="1"/>
</dbReference>
<dbReference type="InterPro" id="IPR001647">
    <property type="entry name" value="HTH_TetR"/>
</dbReference>
<dbReference type="PRINTS" id="PR00455">
    <property type="entry name" value="HTHTETR"/>
</dbReference>
<dbReference type="InterPro" id="IPR050109">
    <property type="entry name" value="HTH-type_TetR-like_transc_reg"/>
</dbReference>
<dbReference type="InterPro" id="IPR009057">
    <property type="entry name" value="Homeodomain-like_sf"/>
</dbReference>
<proteinExistence type="predicted"/>
<dbReference type="Pfam" id="PF17932">
    <property type="entry name" value="TetR_C_24"/>
    <property type="match status" value="1"/>
</dbReference>
<evidence type="ECO:0000313" key="7">
    <source>
        <dbReference type="Proteomes" id="UP000188342"/>
    </source>
</evidence>
<dbReference type="SUPFAM" id="SSF48498">
    <property type="entry name" value="Tetracyclin repressor-like, C-terminal domain"/>
    <property type="match status" value="1"/>
</dbReference>
<evidence type="ECO:0000256" key="4">
    <source>
        <dbReference type="PROSITE-ProRule" id="PRU00335"/>
    </source>
</evidence>